<protein>
    <recommendedName>
        <fullName evidence="1">HTH cro/C1-type domain-containing protein</fullName>
    </recommendedName>
</protein>
<sequence length="185" mass="21452">MPVDYKSYRPKEVIIDAAAAVAGVSNRQYLRYENEGAVPSDSVVNKLAKLFQAPQMLFEHFGSHNEIGWRYYCRPLNRIDRSMPAVCFKSSEEISEMVTAIKEMCRMMLNNRDLGKWGLNEQFDQCFLELIDVEQLLLEAKIIYAEQRGLPELEKRYREHDAKCLQNGYRIEKRRAPVAIEAGVQ</sequence>
<gene>
    <name evidence="2" type="ORF">P6N53_18105</name>
</gene>
<organism evidence="2 3">
    <name type="scientific">Desulforamulus aquiferis</name>
    <dbReference type="NCBI Taxonomy" id="1397668"/>
    <lineage>
        <taxon>Bacteria</taxon>
        <taxon>Bacillati</taxon>
        <taxon>Bacillota</taxon>
        <taxon>Clostridia</taxon>
        <taxon>Eubacteriales</taxon>
        <taxon>Peptococcaceae</taxon>
        <taxon>Desulforamulus</taxon>
    </lineage>
</organism>
<keyword evidence="3" id="KW-1185">Reference proteome</keyword>
<evidence type="ECO:0000259" key="1">
    <source>
        <dbReference type="PROSITE" id="PS50943"/>
    </source>
</evidence>
<evidence type="ECO:0000313" key="2">
    <source>
        <dbReference type="EMBL" id="MDO7789127.1"/>
    </source>
</evidence>
<feature type="domain" description="HTH cro/C1-type" evidence="1">
    <location>
        <begin position="19"/>
        <end position="57"/>
    </location>
</feature>
<proteinExistence type="predicted"/>
<reference evidence="2" key="1">
    <citation type="journal article" date="2023" name="J. Hazard. Mater.">
        <title>Anaerobic biodegradation of pyrene and benzo[a]pyrene by a new sulfate-reducing Desulforamulus aquiferis strain DSA.</title>
        <authorList>
            <person name="Zhang Z."/>
            <person name="Sun J."/>
            <person name="Gong X."/>
            <person name="Wang C."/>
            <person name="Wang H."/>
        </authorList>
    </citation>
    <scope>NUCLEOTIDE SEQUENCE</scope>
    <source>
        <strain evidence="2">DSA</strain>
    </source>
</reference>
<dbReference type="RefSeq" id="WP_304545681.1">
    <property type="nucleotide sequence ID" value="NZ_JARPTC010000037.1"/>
</dbReference>
<evidence type="ECO:0000313" key="3">
    <source>
        <dbReference type="Proteomes" id="UP001172911"/>
    </source>
</evidence>
<dbReference type="PROSITE" id="PS50943">
    <property type="entry name" value="HTH_CROC1"/>
    <property type="match status" value="1"/>
</dbReference>
<dbReference type="AlphaFoldDB" id="A0AAW7ZJ72"/>
<name>A0AAW7ZJ72_9FIRM</name>
<reference evidence="2" key="2">
    <citation type="submission" date="2023-03" db="EMBL/GenBank/DDBJ databases">
        <authorList>
            <person name="Zhang Z."/>
        </authorList>
    </citation>
    <scope>NUCLEOTIDE SEQUENCE</scope>
    <source>
        <strain evidence="2">DSA</strain>
    </source>
</reference>
<dbReference type="InterPro" id="IPR001387">
    <property type="entry name" value="Cro/C1-type_HTH"/>
</dbReference>
<accession>A0AAW7ZJ72</accession>
<comment type="caution">
    <text evidence="2">The sequence shown here is derived from an EMBL/GenBank/DDBJ whole genome shotgun (WGS) entry which is preliminary data.</text>
</comment>
<dbReference type="Proteomes" id="UP001172911">
    <property type="component" value="Unassembled WGS sequence"/>
</dbReference>
<dbReference type="EMBL" id="JARPTC010000037">
    <property type="protein sequence ID" value="MDO7789127.1"/>
    <property type="molecule type" value="Genomic_DNA"/>
</dbReference>